<evidence type="ECO:0008006" key="3">
    <source>
        <dbReference type="Google" id="ProtNLM"/>
    </source>
</evidence>
<dbReference type="InterPro" id="IPR000649">
    <property type="entry name" value="IF-2B-related"/>
</dbReference>
<dbReference type="NCBIfam" id="TIGR00524">
    <property type="entry name" value="eIF-2B_rel"/>
    <property type="match status" value="1"/>
</dbReference>
<proteinExistence type="predicted"/>
<dbReference type="InterPro" id="IPR011559">
    <property type="entry name" value="Initiation_fac_2B_a/b/d"/>
</dbReference>
<dbReference type="Gene3D" id="1.20.120.420">
    <property type="entry name" value="translation initiation factor eif-2b, domain 1"/>
    <property type="match status" value="1"/>
</dbReference>
<dbReference type="InterPro" id="IPR037171">
    <property type="entry name" value="NagB/RpiA_transferase-like"/>
</dbReference>
<name>X0ZQP3_9ZZZZ</name>
<dbReference type="InterPro" id="IPR042529">
    <property type="entry name" value="IF_2B-like_C"/>
</dbReference>
<dbReference type="PANTHER" id="PTHR43475">
    <property type="entry name" value="METHYLTHIORIBOSE-1-PHOSPHATE ISOMERASE"/>
    <property type="match status" value="1"/>
</dbReference>
<dbReference type="SUPFAM" id="SSF100950">
    <property type="entry name" value="NagB/RpiA/CoA transferase-like"/>
    <property type="match status" value="1"/>
</dbReference>
<dbReference type="Pfam" id="PF01008">
    <property type="entry name" value="IF-2B"/>
    <property type="match status" value="1"/>
</dbReference>
<dbReference type="InterPro" id="IPR027363">
    <property type="entry name" value="M1Pi_N"/>
</dbReference>
<protein>
    <recommendedName>
        <fullName evidence="3">S-methyl-5-thioribose-1-phosphate isomerase</fullName>
    </recommendedName>
</protein>
<gene>
    <name evidence="2" type="ORF">S01H4_05614</name>
</gene>
<dbReference type="GO" id="GO:0019509">
    <property type="term" value="P:L-methionine salvage from methylthioadenosine"/>
    <property type="evidence" value="ECO:0007669"/>
    <property type="project" value="TreeGrafter"/>
</dbReference>
<reference evidence="2" key="1">
    <citation type="journal article" date="2014" name="Front. Microbiol.">
        <title>High frequency of phylogenetically diverse reductive dehalogenase-homologous genes in deep subseafloor sedimentary metagenomes.</title>
        <authorList>
            <person name="Kawai M."/>
            <person name="Futagami T."/>
            <person name="Toyoda A."/>
            <person name="Takaki Y."/>
            <person name="Nishi S."/>
            <person name="Hori S."/>
            <person name="Arai W."/>
            <person name="Tsubouchi T."/>
            <person name="Morono Y."/>
            <person name="Uchiyama I."/>
            <person name="Ito T."/>
            <person name="Fujiyama A."/>
            <person name="Inagaki F."/>
            <person name="Takami H."/>
        </authorList>
    </citation>
    <scope>NUCLEOTIDE SEQUENCE</scope>
    <source>
        <strain evidence="2">Expedition CK06-06</strain>
    </source>
</reference>
<dbReference type="NCBIfam" id="NF004326">
    <property type="entry name" value="PRK05720.1"/>
    <property type="match status" value="1"/>
</dbReference>
<keyword evidence="1" id="KW-0413">Isomerase</keyword>
<evidence type="ECO:0000256" key="1">
    <source>
        <dbReference type="ARBA" id="ARBA00023235"/>
    </source>
</evidence>
<organism evidence="2">
    <name type="scientific">marine sediment metagenome</name>
    <dbReference type="NCBI Taxonomy" id="412755"/>
    <lineage>
        <taxon>unclassified sequences</taxon>
        <taxon>metagenomes</taxon>
        <taxon>ecological metagenomes</taxon>
    </lineage>
</organism>
<evidence type="ECO:0000313" key="2">
    <source>
        <dbReference type="EMBL" id="GAG71995.1"/>
    </source>
</evidence>
<dbReference type="PANTHER" id="PTHR43475:SF1">
    <property type="entry name" value="METHYLTHIORIBOSE-1-PHOSPHATE ISOMERASE"/>
    <property type="match status" value="1"/>
</dbReference>
<accession>X0ZQP3</accession>
<dbReference type="NCBIfam" id="TIGR00512">
    <property type="entry name" value="salvage_mtnA"/>
    <property type="match status" value="1"/>
</dbReference>
<comment type="caution">
    <text evidence="2">The sequence shown here is derived from an EMBL/GenBank/DDBJ whole genome shotgun (WGS) entry which is preliminary data.</text>
</comment>
<dbReference type="FunFam" id="3.40.50.10470:FF:000006">
    <property type="entry name" value="Methylthioribose-1-phosphate isomerase"/>
    <property type="match status" value="1"/>
</dbReference>
<dbReference type="GO" id="GO:0046523">
    <property type="term" value="F:S-methyl-5-thioribose-1-phosphate isomerase activity"/>
    <property type="evidence" value="ECO:0007669"/>
    <property type="project" value="TreeGrafter"/>
</dbReference>
<dbReference type="EMBL" id="BART01001647">
    <property type="protein sequence ID" value="GAG71995.1"/>
    <property type="molecule type" value="Genomic_DNA"/>
</dbReference>
<feature type="non-terminal residue" evidence="2">
    <location>
        <position position="1"/>
    </location>
</feature>
<dbReference type="InterPro" id="IPR005251">
    <property type="entry name" value="IF-M1Pi"/>
</dbReference>
<dbReference type="Gene3D" id="3.40.50.10470">
    <property type="entry name" value="Translation initiation factor eif-2b, domain 2"/>
    <property type="match status" value="1"/>
</dbReference>
<dbReference type="AlphaFoldDB" id="X0ZQP3"/>
<sequence>SRNLEIKKAKIRIMKDIEMLRKTRPTAVNLFWALDRMKGIVEAHKENDAKKFYSILLKEAKKVHNEDIELCRKIGENGAYLVPKNATIMTHCNAGALATGGWGTALGVIYAAKKMGKKVHVYAGETRPLLQGARLTTWELQKNGIPVTLVVDSARATLLKKGRIDFIVVGADRIASNGDVANKIGTYPLALLARKHKVDFYVAAPTTTFDLSIKTGTEIPIEERGPEEVRAFSRIKTAPASVCVFNPAFDVTPHELINGIITEKGIITKPYKESIAKYIRVRKK</sequence>